<dbReference type="EMBL" id="JABBFV010000045">
    <property type="protein sequence ID" value="NML13251.1"/>
    <property type="molecule type" value="Genomic_DNA"/>
</dbReference>
<dbReference type="RefSeq" id="WP_169575512.1">
    <property type="nucleotide sequence ID" value="NZ_JABBFV010000045.1"/>
</dbReference>
<reference evidence="1 2" key="1">
    <citation type="submission" date="2020-04" db="EMBL/GenBank/DDBJ databases">
        <title>Sphingobium sp. AR-3-1 isolated from Arctic soil.</title>
        <authorList>
            <person name="Dahal R.H."/>
            <person name="Chaudhary D.K."/>
        </authorList>
    </citation>
    <scope>NUCLEOTIDE SEQUENCE [LARGE SCALE GENOMIC DNA]</scope>
    <source>
        <strain evidence="1 2">AR-3-1</strain>
    </source>
</reference>
<protein>
    <submittedName>
        <fullName evidence="1">Uncharacterized protein</fullName>
    </submittedName>
</protein>
<sequence length="89" mass="9830">MVPIDVEALRAQVRAMDYLRGTPDEVELWREDMAESRANLAIEDMILSADEDAMFAMMLDEGLPPALMPSVIFTLYGQATTVPDRAAGL</sequence>
<keyword evidence="2" id="KW-1185">Reference proteome</keyword>
<organism evidence="1 2">
    <name type="scientific">Sphingobium psychrophilum</name>
    <dbReference type="NCBI Taxonomy" id="2728834"/>
    <lineage>
        <taxon>Bacteria</taxon>
        <taxon>Pseudomonadati</taxon>
        <taxon>Pseudomonadota</taxon>
        <taxon>Alphaproteobacteria</taxon>
        <taxon>Sphingomonadales</taxon>
        <taxon>Sphingomonadaceae</taxon>
        <taxon>Sphingobium</taxon>
    </lineage>
</organism>
<evidence type="ECO:0000313" key="2">
    <source>
        <dbReference type="Proteomes" id="UP000519023"/>
    </source>
</evidence>
<evidence type="ECO:0000313" key="1">
    <source>
        <dbReference type="EMBL" id="NML13251.1"/>
    </source>
</evidence>
<accession>A0A7X9X0E2</accession>
<comment type="caution">
    <text evidence="1">The sequence shown here is derived from an EMBL/GenBank/DDBJ whole genome shotgun (WGS) entry which is preliminary data.</text>
</comment>
<proteinExistence type="predicted"/>
<name>A0A7X9X0E2_9SPHN</name>
<dbReference type="Proteomes" id="UP000519023">
    <property type="component" value="Unassembled WGS sequence"/>
</dbReference>
<gene>
    <name evidence="1" type="ORF">HHL08_24565</name>
</gene>
<dbReference type="AlphaFoldDB" id="A0A7X9X0E2"/>